<dbReference type="Proteomes" id="UP001320691">
    <property type="component" value="Unassembled WGS sequence"/>
</dbReference>
<sequence length="294" mass="31123">MKTQYTLLTAMLLGGIVISMQTMASEPVSVDPPELAVDDSELPSDAIAVAADASATDDAAVAPAAPAWEHLIPITAQLQTDSGGQPIGAKSLRLVQRSTTAKVAGAQVALSLLSGRIAGSSFGKGQLKGTRIESVVHPAFGPMQAQVRTRLDDYFKAHPGAVPTEEKPVQATLGDFILVYQELDDSQTLYELRQSLSLGFPYRRKLPTMRLTGGEGAQCNVTEPVAAPLEAWQADDYAMVKQTVQRYADDCLVQFVATLPTLFPDKHPVTVNAPSDTAEPADAGNPAVPEDAQA</sequence>
<feature type="signal peptide" evidence="2">
    <location>
        <begin position="1"/>
        <end position="24"/>
    </location>
</feature>
<dbReference type="RefSeq" id="WP_259260673.1">
    <property type="nucleotide sequence ID" value="NZ_JANUEK010000004.1"/>
</dbReference>
<evidence type="ECO:0000256" key="1">
    <source>
        <dbReference type="SAM" id="MobiDB-lite"/>
    </source>
</evidence>
<protein>
    <submittedName>
        <fullName evidence="3">Uncharacterized protein</fullName>
    </submittedName>
</protein>
<feature type="region of interest" description="Disordered" evidence="1">
    <location>
        <begin position="270"/>
        <end position="294"/>
    </location>
</feature>
<evidence type="ECO:0000313" key="3">
    <source>
        <dbReference type="EMBL" id="MCS4279969.1"/>
    </source>
</evidence>
<gene>
    <name evidence="3" type="ORF">M2412_001961</name>
</gene>
<dbReference type="AlphaFoldDB" id="A0AAW5PIL2"/>
<evidence type="ECO:0000256" key="2">
    <source>
        <dbReference type="SAM" id="SignalP"/>
    </source>
</evidence>
<organism evidence="3 4">
    <name type="scientific">Stenotrophomonas rhizophila</name>
    <dbReference type="NCBI Taxonomy" id="216778"/>
    <lineage>
        <taxon>Bacteria</taxon>
        <taxon>Pseudomonadati</taxon>
        <taxon>Pseudomonadota</taxon>
        <taxon>Gammaproteobacteria</taxon>
        <taxon>Lysobacterales</taxon>
        <taxon>Lysobacteraceae</taxon>
        <taxon>Stenotrophomonas</taxon>
    </lineage>
</organism>
<name>A0AAW5PIL2_9GAMM</name>
<reference evidence="3" key="1">
    <citation type="submission" date="2022-08" db="EMBL/GenBank/DDBJ databases">
        <title>Genomic analyses of the natural microbiome of Caenorhabditis elegans.</title>
        <authorList>
            <person name="Samuel B."/>
        </authorList>
    </citation>
    <scope>NUCLEOTIDE SEQUENCE</scope>
    <source>
        <strain evidence="3">BIGb0277</strain>
    </source>
</reference>
<comment type="caution">
    <text evidence="3">The sequence shown here is derived from an EMBL/GenBank/DDBJ whole genome shotgun (WGS) entry which is preliminary data.</text>
</comment>
<dbReference type="EMBL" id="JANUEK010000004">
    <property type="protein sequence ID" value="MCS4279969.1"/>
    <property type="molecule type" value="Genomic_DNA"/>
</dbReference>
<keyword evidence="2" id="KW-0732">Signal</keyword>
<feature type="chain" id="PRO_5043442540" evidence="2">
    <location>
        <begin position="25"/>
        <end position="294"/>
    </location>
</feature>
<proteinExistence type="predicted"/>
<accession>A0AAW5PIL2</accession>
<evidence type="ECO:0000313" key="4">
    <source>
        <dbReference type="Proteomes" id="UP001320691"/>
    </source>
</evidence>